<dbReference type="AlphaFoldDB" id="A0A7C9IVE1"/>
<dbReference type="EMBL" id="WVUD01000041">
    <property type="protein sequence ID" value="MYL84740.1"/>
    <property type="molecule type" value="Genomic_DNA"/>
</dbReference>
<dbReference type="GO" id="GO:0019251">
    <property type="term" value="P:anaerobic cobalamin biosynthetic process"/>
    <property type="evidence" value="ECO:0007669"/>
    <property type="project" value="InterPro"/>
</dbReference>
<organism evidence="4 5">
    <name type="scientific">Solidesulfovibrio aerotolerans</name>
    <dbReference type="NCBI Taxonomy" id="295255"/>
    <lineage>
        <taxon>Bacteria</taxon>
        <taxon>Pseudomonadati</taxon>
        <taxon>Thermodesulfobacteriota</taxon>
        <taxon>Desulfovibrionia</taxon>
        <taxon>Desulfovibrionales</taxon>
        <taxon>Desulfovibrionaceae</taxon>
        <taxon>Solidesulfovibrio</taxon>
    </lineage>
</organism>
<name>A0A7C9IVE1_9BACT</name>
<evidence type="ECO:0000313" key="5">
    <source>
        <dbReference type="Proteomes" id="UP000482487"/>
    </source>
</evidence>
<proteinExistence type="predicted"/>
<reference evidence="4 5" key="1">
    <citation type="submission" date="2020-01" db="EMBL/GenBank/DDBJ databases">
        <title>Genome sequence of Desulfovibrio aerotolerans DSM 16695(T).</title>
        <authorList>
            <person name="Karnachuk O."/>
            <person name="Avakyan M."/>
            <person name="Mardanov A."/>
            <person name="Kadnikov V."/>
            <person name="Ravin N."/>
        </authorList>
    </citation>
    <scope>NUCLEOTIDE SEQUENCE [LARGE SCALE GENOMIC DNA]</scope>
    <source>
        <strain evidence="4 5">DSM 16695</strain>
    </source>
</reference>
<feature type="chain" id="PRO_5028840132" evidence="3">
    <location>
        <begin position="24"/>
        <end position="294"/>
    </location>
</feature>
<feature type="active site" description="Proton acceptor" evidence="1">
    <location>
        <position position="177"/>
    </location>
</feature>
<dbReference type="Proteomes" id="UP000482487">
    <property type="component" value="Unassembled WGS sequence"/>
</dbReference>
<gene>
    <name evidence="4" type="ORF">GTA51_16630</name>
</gene>
<feature type="binding site" evidence="2">
    <location>
        <position position="207"/>
    </location>
    <ligand>
        <name>Co(2+)</name>
        <dbReference type="ChEBI" id="CHEBI:48828"/>
    </ligand>
</feature>
<keyword evidence="5" id="KW-1185">Reference proteome</keyword>
<dbReference type="OrthoDB" id="9770331at2"/>
<evidence type="ECO:0000256" key="2">
    <source>
        <dbReference type="PIRSR" id="PIRSR033579-3"/>
    </source>
</evidence>
<feature type="binding site" evidence="2">
    <location>
        <position position="239"/>
    </location>
    <ligand>
        <name>Co(2+)</name>
        <dbReference type="ChEBI" id="CHEBI:48828"/>
    </ligand>
</feature>
<keyword evidence="3" id="KW-0732">Signal</keyword>
<sequence length="294" mass="31198">MFRFSRMLLSLSLCLCLAAPAVAGHDAKKEPKRAIVVAAFGTTVPEAAPAIEKMVARVKAAYPGVPVTLCYTAAMIRAKLAKDGKRVPSPAEALAALPDQGVTDVALMSLQTIPGHEFHDLVRTAAAFSRMPKGLSQVSVSAPLLFEKDDFPKVAKALIEAAPKDRKPGEAIVFVGHGTEHSANMAYPALQYSLWRVDQNAFVTTVEGIPSFDDVVADLKAKGIKKTWLIPLFAVAGDHARNDMAGKEKDSLASSLTAAGIEAKSVLSGTADREAVAAVWLEHLKTTFDALPGK</sequence>
<dbReference type="CDD" id="cd03413">
    <property type="entry name" value="CbiK_C"/>
    <property type="match status" value="1"/>
</dbReference>
<evidence type="ECO:0000256" key="1">
    <source>
        <dbReference type="PIRSR" id="PIRSR033579-1"/>
    </source>
</evidence>
<evidence type="ECO:0000256" key="3">
    <source>
        <dbReference type="SAM" id="SignalP"/>
    </source>
</evidence>
<dbReference type="PIRSF" id="PIRSF033579">
    <property type="entry name" value="Anaer_Co_chel"/>
    <property type="match status" value="1"/>
</dbReference>
<dbReference type="Pfam" id="PF06180">
    <property type="entry name" value="CbiK"/>
    <property type="match status" value="1"/>
</dbReference>
<accession>A0A7C9IVE1</accession>
<evidence type="ECO:0000313" key="4">
    <source>
        <dbReference type="EMBL" id="MYL84740.1"/>
    </source>
</evidence>
<dbReference type="GO" id="GO:0046872">
    <property type="term" value="F:metal ion binding"/>
    <property type="evidence" value="ECO:0007669"/>
    <property type="project" value="UniProtKB-KW"/>
</dbReference>
<feature type="signal peptide" evidence="3">
    <location>
        <begin position="1"/>
        <end position="23"/>
    </location>
</feature>
<dbReference type="RefSeq" id="WP_160963039.1">
    <property type="nucleotide sequence ID" value="NZ_WVUD01000041.1"/>
</dbReference>
<keyword evidence="2" id="KW-0479">Metal-binding</keyword>
<feature type="binding site" evidence="2">
    <location>
        <position position="177"/>
    </location>
    <ligand>
        <name>Co(2+)</name>
        <dbReference type="ChEBI" id="CHEBI:48828"/>
    </ligand>
</feature>
<dbReference type="CDD" id="cd03412">
    <property type="entry name" value="CbiK_N"/>
    <property type="match status" value="1"/>
</dbReference>
<protein>
    <submittedName>
        <fullName evidence="4">Sirohydrochlorin cobaltochelatase</fullName>
    </submittedName>
</protein>
<dbReference type="SUPFAM" id="SSF53800">
    <property type="entry name" value="Chelatase"/>
    <property type="match status" value="1"/>
</dbReference>
<comment type="caution">
    <text evidence="4">The sequence shown here is derived from an EMBL/GenBank/DDBJ whole genome shotgun (WGS) entry which is preliminary data.</text>
</comment>
<dbReference type="Gene3D" id="3.40.50.1400">
    <property type="match status" value="2"/>
</dbReference>
<keyword evidence="2" id="KW-0170">Cobalt</keyword>
<dbReference type="GO" id="GO:0016852">
    <property type="term" value="F:sirohydrochlorin cobaltochelatase activity"/>
    <property type="evidence" value="ECO:0007669"/>
    <property type="project" value="InterPro"/>
</dbReference>
<dbReference type="InterPro" id="IPR010388">
    <property type="entry name" value="Anaerobic_Co-chelatase"/>
</dbReference>